<gene>
    <name evidence="4" type="ORF">AMON00008_LOCUS33164</name>
</gene>
<reference evidence="4" key="1">
    <citation type="submission" date="2021-01" db="EMBL/GenBank/DDBJ databases">
        <authorList>
            <person name="Corre E."/>
            <person name="Pelletier E."/>
            <person name="Niang G."/>
            <person name="Scheremetjew M."/>
            <person name="Finn R."/>
            <person name="Kale V."/>
            <person name="Holt S."/>
            <person name="Cochrane G."/>
            <person name="Meng A."/>
            <person name="Brown T."/>
            <person name="Cohen L."/>
        </authorList>
    </citation>
    <scope>NUCLEOTIDE SEQUENCE</scope>
    <source>
        <strain evidence="4">CCMP3105</strain>
    </source>
</reference>
<dbReference type="GO" id="GO:0005794">
    <property type="term" value="C:Golgi apparatus"/>
    <property type="evidence" value="ECO:0007669"/>
    <property type="project" value="TreeGrafter"/>
</dbReference>
<evidence type="ECO:0000256" key="2">
    <source>
        <dbReference type="SAM" id="SignalP"/>
    </source>
</evidence>
<dbReference type="EMBL" id="HBNR01047583">
    <property type="protein sequence ID" value="CAE4609649.1"/>
    <property type="molecule type" value="Transcribed_RNA"/>
</dbReference>
<evidence type="ECO:0000259" key="3">
    <source>
        <dbReference type="Pfam" id="PF05050"/>
    </source>
</evidence>
<evidence type="ECO:0000313" key="4">
    <source>
        <dbReference type="EMBL" id="CAE4609649.1"/>
    </source>
</evidence>
<dbReference type="Pfam" id="PF05050">
    <property type="entry name" value="Methyltransf_21"/>
    <property type="match status" value="1"/>
</dbReference>
<name>A0A7S4RBV4_9DINO</name>
<dbReference type="AlphaFoldDB" id="A0A7S4RBV4"/>
<feature type="chain" id="PRO_5030609754" description="Methyltransferase FkbM domain-containing protein" evidence="2">
    <location>
        <begin position="31"/>
        <end position="499"/>
    </location>
</feature>
<dbReference type="InterPro" id="IPR053202">
    <property type="entry name" value="EGF_Rcpt_Signaling_Reg"/>
</dbReference>
<feature type="compositionally biased region" description="Low complexity" evidence="1">
    <location>
        <begin position="250"/>
        <end position="266"/>
    </location>
</feature>
<protein>
    <recommendedName>
        <fullName evidence="3">Methyltransferase FkbM domain-containing protein</fullName>
    </recommendedName>
</protein>
<feature type="signal peptide" evidence="2">
    <location>
        <begin position="1"/>
        <end position="30"/>
    </location>
</feature>
<dbReference type="GO" id="GO:0005886">
    <property type="term" value="C:plasma membrane"/>
    <property type="evidence" value="ECO:0007669"/>
    <property type="project" value="TreeGrafter"/>
</dbReference>
<dbReference type="GO" id="GO:0016197">
    <property type="term" value="P:endosomal transport"/>
    <property type="evidence" value="ECO:0007669"/>
    <property type="project" value="TreeGrafter"/>
</dbReference>
<dbReference type="SUPFAM" id="SSF53335">
    <property type="entry name" value="S-adenosyl-L-methionine-dependent methyltransferases"/>
    <property type="match status" value="1"/>
</dbReference>
<feature type="domain" description="Methyltransferase FkbM" evidence="3">
    <location>
        <begin position="279"/>
        <end position="439"/>
    </location>
</feature>
<evidence type="ECO:0000256" key="1">
    <source>
        <dbReference type="SAM" id="MobiDB-lite"/>
    </source>
</evidence>
<organism evidence="4">
    <name type="scientific">Alexandrium monilatum</name>
    <dbReference type="NCBI Taxonomy" id="311494"/>
    <lineage>
        <taxon>Eukaryota</taxon>
        <taxon>Sar</taxon>
        <taxon>Alveolata</taxon>
        <taxon>Dinophyceae</taxon>
        <taxon>Gonyaulacales</taxon>
        <taxon>Pyrocystaceae</taxon>
        <taxon>Alexandrium</taxon>
    </lineage>
</organism>
<sequence>MYERVGAACSSWARALLAGALLSLVAPVGARAPPRPEVDEVVEFIRSESLAEPHAGLLLCLFGFGRHTAELSRQILEEFAPPRFRAHVAFLHRPPKAQGDIAELLDAFPERAHAPESIEAFGTRCSMMLLSVEDPRFNAEAIRKAADGATAILGHIGTDCTSTRHHACRFFNTAWDSILAAAGTAARCSRHFCTAIVPTAGLDDPWLSNLDCAALLSPGRPPSTTSQWQQDWFVYHNFVRGTELDGRPPALGQEAEAEAEGGAAEDSAGALPRQGVFVDVGAFHPIHLSNTFFFERCLGWRGLCAEPNPNWAPYFGAYRQSCQLVPNCVWSRPRSVVMSYQKDPIEAYIQEDSGAGGGAEGGSSGAVLIQGNGTRPKFEAVCRTLEDILSSAGLRRPATIDYMSVDAEAAEVEIFRGFPFREFDISVVSVEVQAQNYYELDTIFMSAGYAKLAVLGGDHVYAKLRRGLIPPRGAAEWHRTIARDFHAHAPPRSELGRGR</sequence>
<dbReference type="GO" id="GO:0006888">
    <property type="term" value="P:endoplasmic reticulum to Golgi vesicle-mediated transport"/>
    <property type="evidence" value="ECO:0007669"/>
    <property type="project" value="TreeGrafter"/>
</dbReference>
<keyword evidence="2" id="KW-0732">Signal</keyword>
<dbReference type="InterPro" id="IPR006342">
    <property type="entry name" value="FkbM_mtfrase"/>
</dbReference>
<dbReference type="InterPro" id="IPR029063">
    <property type="entry name" value="SAM-dependent_MTases_sf"/>
</dbReference>
<feature type="region of interest" description="Disordered" evidence="1">
    <location>
        <begin position="246"/>
        <end position="266"/>
    </location>
</feature>
<accession>A0A7S4RBV4</accession>
<dbReference type="GO" id="GO:0031902">
    <property type="term" value="C:late endosome membrane"/>
    <property type="evidence" value="ECO:0007669"/>
    <property type="project" value="TreeGrafter"/>
</dbReference>
<dbReference type="GO" id="GO:0005789">
    <property type="term" value="C:endoplasmic reticulum membrane"/>
    <property type="evidence" value="ECO:0007669"/>
    <property type="project" value="TreeGrafter"/>
</dbReference>
<dbReference type="PANTHER" id="PTHR34009">
    <property type="entry name" value="PROTEIN STAR"/>
    <property type="match status" value="1"/>
</dbReference>
<dbReference type="Gene3D" id="3.40.50.150">
    <property type="entry name" value="Vaccinia Virus protein VP39"/>
    <property type="match status" value="1"/>
</dbReference>
<dbReference type="PANTHER" id="PTHR34009:SF2">
    <property type="entry name" value="PROTEIN STAR"/>
    <property type="match status" value="1"/>
</dbReference>
<proteinExistence type="predicted"/>